<feature type="chain" id="PRO_5025413508" evidence="1">
    <location>
        <begin position="27"/>
        <end position="147"/>
    </location>
</feature>
<dbReference type="AlphaFoldDB" id="A0A6A3G637"/>
<name>A0A6A3G637_9STRA</name>
<evidence type="ECO:0000256" key="1">
    <source>
        <dbReference type="SAM" id="SignalP"/>
    </source>
</evidence>
<reference evidence="2 3" key="1">
    <citation type="submission" date="2018-09" db="EMBL/GenBank/DDBJ databases">
        <title>Genomic investigation of the strawberry pathogen Phytophthora fragariae indicates pathogenicity is determined by transcriptional variation in three key races.</title>
        <authorList>
            <person name="Adams T.M."/>
            <person name="Armitage A.D."/>
            <person name="Sobczyk M.K."/>
            <person name="Bates H.J."/>
            <person name="Dunwell J.M."/>
            <person name="Nellist C.F."/>
            <person name="Harrison R.J."/>
        </authorList>
    </citation>
    <scope>NUCLEOTIDE SEQUENCE [LARGE SCALE GENOMIC DNA]</scope>
    <source>
        <strain evidence="2 3">SCRP249</strain>
    </source>
</reference>
<accession>A0A6A3G637</accession>
<dbReference type="Proteomes" id="UP000429607">
    <property type="component" value="Unassembled WGS sequence"/>
</dbReference>
<organism evidence="2 3">
    <name type="scientific">Phytophthora rubi</name>
    <dbReference type="NCBI Taxonomy" id="129364"/>
    <lineage>
        <taxon>Eukaryota</taxon>
        <taxon>Sar</taxon>
        <taxon>Stramenopiles</taxon>
        <taxon>Oomycota</taxon>
        <taxon>Peronosporomycetes</taxon>
        <taxon>Peronosporales</taxon>
        <taxon>Peronosporaceae</taxon>
        <taxon>Phytophthora</taxon>
    </lineage>
</organism>
<dbReference type="EMBL" id="QXFV01010240">
    <property type="protein sequence ID" value="KAE8953984.1"/>
    <property type="molecule type" value="Genomic_DNA"/>
</dbReference>
<proteinExistence type="predicted"/>
<evidence type="ECO:0000313" key="3">
    <source>
        <dbReference type="Proteomes" id="UP000429607"/>
    </source>
</evidence>
<feature type="non-terminal residue" evidence="2">
    <location>
        <position position="147"/>
    </location>
</feature>
<evidence type="ECO:0000313" key="2">
    <source>
        <dbReference type="EMBL" id="KAE8953984.1"/>
    </source>
</evidence>
<comment type="caution">
    <text evidence="2">The sequence shown here is derived from an EMBL/GenBank/DDBJ whole genome shotgun (WGS) entry which is preliminary data.</text>
</comment>
<gene>
    <name evidence="2" type="ORF">PR001_g32673</name>
</gene>
<keyword evidence="1" id="KW-0732">Signal</keyword>
<feature type="signal peptide" evidence="1">
    <location>
        <begin position="1"/>
        <end position="26"/>
    </location>
</feature>
<protein>
    <submittedName>
        <fullName evidence="2">Uncharacterized protein</fullName>
    </submittedName>
</protein>
<sequence>MFVSTSIQNVILIFFSSCPNVITVDAEENKSLATGSDVKNIIDSIGHFDSVGFARVGIDLGHKTIDSTESDSNPIDPIRIRGLRLFIFRAYYPCINYKKLYNRRRVDLSRFDSRSSRSVLLIRIRMPGAGSGALPPPHPSQCRSHPS</sequence>